<dbReference type="GeneID" id="18560106"/>
<dbReference type="RefSeq" id="YP_009011611.1">
    <property type="nucleotide sequence ID" value="NC_023688.1"/>
</dbReference>
<gene>
    <name evidence="1" type="ORF">PX29p182</name>
</gene>
<dbReference type="EMBL" id="GU396103">
    <property type="protein sequence ID" value="ADQ52901.1"/>
    <property type="molecule type" value="Genomic_DNA"/>
</dbReference>
<name>E5DQB5_9CAUD</name>
<sequence length="57" mass="6757">MTLVNDSIYDLFTVNFEMHKEGWAIDELELTTPFERAIYRTLFVNDRNKRAKEASES</sequence>
<evidence type="ECO:0000313" key="2">
    <source>
        <dbReference type="Proteomes" id="UP000008726"/>
    </source>
</evidence>
<organism evidence="1 2">
    <name type="scientific">Aeromonas phage PX29</name>
    <dbReference type="NCBI Taxonomy" id="926067"/>
    <lineage>
        <taxon>Viruses</taxon>
        <taxon>Duplodnaviria</taxon>
        <taxon>Heunggongvirae</taxon>
        <taxon>Uroviricota</taxon>
        <taxon>Caudoviricetes</taxon>
        <taxon>Pantevenvirales</taxon>
        <taxon>Straboviridae</taxon>
        <taxon>Angelvirus</taxon>
        <taxon>Angelvirus px29</taxon>
    </lineage>
</organism>
<dbReference type="Proteomes" id="UP000008726">
    <property type="component" value="Segment"/>
</dbReference>
<dbReference type="KEGG" id="vg:18560106"/>
<accession>E5DQB5</accession>
<proteinExistence type="predicted"/>
<reference evidence="1 2" key="1">
    <citation type="journal article" date="2010" name="Virol. J.">
        <title>Genomes of the T4-related bacteriophages as windows on microbial genome evolution.</title>
        <authorList>
            <person name="Petrov V.M."/>
            <person name="Ratnayaka S."/>
            <person name="Nolan J.M."/>
            <person name="Miller E.S."/>
            <person name="Karam J.D."/>
        </authorList>
    </citation>
    <scope>NUCLEOTIDE SEQUENCE [LARGE SCALE GENOMIC DNA]</scope>
</reference>
<keyword evidence="2" id="KW-1185">Reference proteome</keyword>
<dbReference type="OrthoDB" id="39696at10239"/>
<protein>
    <submittedName>
        <fullName evidence="1">Uncharacterized protein</fullName>
    </submittedName>
</protein>
<evidence type="ECO:0000313" key="1">
    <source>
        <dbReference type="EMBL" id="ADQ52901.1"/>
    </source>
</evidence>